<dbReference type="HOGENOM" id="CLU_1948850_0_0_1"/>
<gene>
    <name evidence="2" type="ORF">FIBRA_08030</name>
</gene>
<proteinExistence type="predicted"/>
<keyword evidence="3" id="KW-1185">Reference proteome</keyword>
<dbReference type="GeneID" id="24100707"/>
<name>J4IC50_9APHY</name>
<feature type="compositionally biased region" description="Pro residues" evidence="1">
    <location>
        <begin position="120"/>
        <end position="129"/>
    </location>
</feature>
<dbReference type="EMBL" id="HE797206">
    <property type="protein sequence ID" value="CCM05796.1"/>
    <property type="molecule type" value="Genomic_DNA"/>
</dbReference>
<dbReference type="InParanoid" id="J4IC50"/>
<accession>J4IC50</accession>
<dbReference type="AlphaFoldDB" id="J4IC50"/>
<organism evidence="2 3">
    <name type="scientific">Fibroporia radiculosa</name>
    <dbReference type="NCBI Taxonomy" id="599839"/>
    <lineage>
        <taxon>Eukaryota</taxon>
        <taxon>Fungi</taxon>
        <taxon>Dikarya</taxon>
        <taxon>Basidiomycota</taxon>
        <taxon>Agaricomycotina</taxon>
        <taxon>Agaricomycetes</taxon>
        <taxon>Polyporales</taxon>
        <taxon>Fibroporiaceae</taxon>
        <taxon>Fibroporia</taxon>
    </lineage>
</organism>
<dbReference type="Proteomes" id="UP000006352">
    <property type="component" value="Unassembled WGS sequence"/>
</dbReference>
<protein>
    <submittedName>
        <fullName evidence="2">Uncharacterized protein</fullName>
    </submittedName>
</protein>
<evidence type="ECO:0000313" key="3">
    <source>
        <dbReference type="Proteomes" id="UP000006352"/>
    </source>
</evidence>
<evidence type="ECO:0000313" key="2">
    <source>
        <dbReference type="EMBL" id="CCM05796.1"/>
    </source>
</evidence>
<reference evidence="2 3" key="1">
    <citation type="journal article" date="2012" name="Appl. Environ. Microbiol.">
        <title>Short-read sequencing for genomic analysis of the brown rot fungus Fibroporia radiculosa.</title>
        <authorList>
            <person name="Tang J.D."/>
            <person name="Perkins A.D."/>
            <person name="Sonstegard T.S."/>
            <person name="Schroeder S.G."/>
            <person name="Burgess S.C."/>
            <person name="Diehl S.V."/>
        </authorList>
    </citation>
    <scope>NUCLEOTIDE SEQUENCE [LARGE SCALE GENOMIC DNA]</scope>
    <source>
        <strain evidence="2 3">TFFH 294</strain>
    </source>
</reference>
<dbReference type="RefSeq" id="XP_012185079.1">
    <property type="nucleotide sequence ID" value="XM_012329689.1"/>
</dbReference>
<feature type="region of interest" description="Disordered" evidence="1">
    <location>
        <begin position="101"/>
        <end position="129"/>
    </location>
</feature>
<evidence type="ECO:0000256" key="1">
    <source>
        <dbReference type="SAM" id="MobiDB-lite"/>
    </source>
</evidence>
<sequence>MGISSRLRLVGRDSNPSVHPSILLAPCDVGRRSIFVEASRTTDGEDWYLLPAIALSDLGSHRDSVHGEQGVYALLGDSSQTLERPDSESSQRHRAVYLGALPQFPSRHSPPPTLDSTYPVFPPVPPTEF</sequence>